<proteinExistence type="predicted"/>
<keyword evidence="1" id="KW-0175">Coiled coil</keyword>
<reference evidence="5 6" key="1">
    <citation type="submission" date="2016-10" db="EMBL/GenBank/DDBJ databases">
        <authorList>
            <person name="de Groot N.N."/>
        </authorList>
    </citation>
    <scope>NUCLEOTIDE SEQUENCE [LARGE SCALE GENOMIC DNA]</scope>
    <source>
        <strain evidence="5 6">CGMCC 1.7005</strain>
    </source>
</reference>
<evidence type="ECO:0008006" key="7">
    <source>
        <dbReference type="Google" id="ProtNLM"/>
    </source>
</evidence>
<dbReference type="AlphaFoldDB" id="A0A1I6ZXF1"/>
<evidence type="ECO:0000259" key="3">
    <source>
        <dbReference type="Pfam" id="PF13598"/>
    </source>
</evidence>
<keyword evidence="6" id="KW-1185">Reference proteome</keyword>
<feature type="domain" description="DUF4139" evidence="3">
    <location>
        <begin position="216"/>
        <end position="575"/>
    </location>
</feature>
<dbReference type="InterPro" id="IPR037291">
    <property type="entry name" value="DUF4139"/>
</dbReference>
<dbReference type="InterPro" id="IPR011935">
    <property type="entry name" value="CHP02231"/>
</dbReference>
<evidence type="ECO:0000256" key="1">
    <source>
        <dbReference type="SAM" id="Coils"/>
    </source>
</evidence>
<dbReference type="InterPro" id="IPR025554">
    <property type="entry name" value="DUF4140"/>
</dbReference>
<organism evidence="5 6">
    <name type="scientific">Lishizhenia tianjinensis</name>
    <dbReference type="NCBI Taxonomy" id="477690"/>
    <lineage>
        <taxon>Bacteria</taxon>
        <taxon>Pseudomonadati</taxon>
        <taxon>Bacteroidota</taxon>
        <taxon>Flavobacteriia</taxon>
        <taxon>Flavobacteriales</taxon>
        <taxon>Crocinitomicaceae</taxon>
        <taxon>Lishizhenia</taxon>
    </lineage>
</organism>
<dbReference type="Pfam" id="PF13598">
    <property type="entry name" value="DUF4139"/>
    <property type="match status" value="1"/>
</dbReference>
<feature type="chain" id="PRO_5014718517" description="Mucoidy inhibitor MuiA family protein" evidence="2">
    <location>
        <begin position="19"/>
        <end position="593"/>
    </location>
</feature>
<dbReference type="PANTHER" id="PTHR31005:SF8">
    <property type="entry name" value="DUF4139 DOMAIN-CONTAINING PROTEIN"/>
    <property type="match status" value="1"/>
</dbReference>
<protein>
    <recommendedName>
        <fullName evidence="7">Mucoidy inhibitor MuiA family protein</fullName>
    </recommendedName>
</protein>
<evidence type="ECO:0000313" key="5">
    <source>
        <dbReference type="EMBL" id="SFT67378.1"/>
    </source>
</evidence>
<feature type="coiled-coil region" evidence="1">
    <location>
        <begin position="145"/>
        <end position="172"/>
    </location>
</feature>
<feature type="signal peptide" evidence="2">
    <location>
        <begin position="1"/>
        <end position="18"/>
    </location>
</feature>
<dbReference type="Proteomes" id="UP000236454">
    <property type="component" value="Unassembled WGS sequence"/>
</dbReference>
<dbReference type="STRING" id="477690.SAMN05216474_1703"/>
<accession>A0A1I6ZXF1</accession>
<evidence type="ECO:0000259" key="4">
    <source>
        <dbReference type="Pfam" id="PF13600"/>
    </source>
</evidence>
<sequence>MKILNTLISLSLLSLSFAQEKTLELTSAISDVKLYLTAGEITRNAKLELAQGRNKIIFKGISAYADPASLQFSGDKDFTIVSTSTEMDFFTVENLNDRLNELKDSLQYFQRANDKINNKQQGIHAEIEVLKKNNYFGNSTERISIEDLAKTADFYKERLEKANNALSDLNYQRTANTLEINRIRRELTDITFKENERSNQVIILVDVAQKTSLNATLRYMVSDCGWAATYDLIAQDVNQPIDFLYKAQVYNNTGNDWENVNLILTTNDPNLDASLPVLKTWQVNQSLVQRQNIDYRFGYVAPSSSGMFENRSKAKMNVSNMNQRAYDTYVLGNQEAANQGMVLNGSYDYSNNAGAGTGFGSDQIRQKTKENVPMQSIQISQIAVDFPIAYPFSVPSDMKPYTVLIKKHALNANFSHMAVPKMAKEAYLLANIAGWQKLDLIPGSTEIYFGGNYIGSSYLSTEITSDTLKLSFGRDAQVMAHRKLISKTSQKQMIGGNKKDTYVYEVTLKNNRSTAVKLNILDQIPVSASSEITVEALEYAGATYNTDNGELEWTETLEPGASKILRISFAVKYPEKFEFRVQQYRTIAAPRFL</sequence>
<evidence type="ECO:0000256" key="2">
    <source>
        <dbReference type="SAM" id="SignalP"/>
    </source>
</evidence>
<feature type="domain" description="DUF4140" evidence="4">
    <location>
        <begin position="32"/>
        <end position="130"/>
    </location>
</feature>
<name>A0A1I6ZXF1_9FLAO</name>
<dbReference type="OrthoDB" id="634585at2"/>
<dbReference type="Pfam" id="PF13600">
    <property type="entry name" value="DUF4140"/>
    <property type="match status" value="1"/>
</dbReference>
<feature type="coiled-coil region" evidence="1">
    <location>
        <begin position="92"/>
        <end position="119"/>
    </location>
</feature>
<evidence type="ECO:0000313" key="6">
    <source>
        <dbReference type="Proteomes" id="UP000236454"/>
    </source>
</evidence>
<dbReference type="EMBL" id="FPAS01000002">
    <property type="protein sequence ID" value="SFT67378.1"/>
    <property type="molecule type" value="Genomic_DNA"/>
</dbReference>
<gene>
    <name evidence="5" type="ORF">SAMN05216474_1703</name>
</gene>
<dbReference type="RefSeq" id="WP_090248282.1">
    <property type="nucleotide sequence ID" value="NZ_FPAS01000002.1"/>
</dbReference>
<dbReference type="NCBIfam" id="TIGR02231">
    <property type="entry name" value="mucoidy inhibitor MuiA family protein"/>
    <property type="match status" value="2"/>
</dbReference>
<keyword evidence="2" id="KW-0732">Signal</keyword>
<dbReference type="PANTHER" id="PTHR31005">
    <property type="entry name" value="DUF4139 DOMAIN-CONTAINING PROTEIN"/>
    <property type="match status" value="1"/>
</dbReference>